<feature type="compositionally biased region" description="Polar residues" evidence="1">
    <location>
        <begin position="1"/>
        <end position="19"/>
    </location>
</feature>
<reference evidence="2 3" key="1">
    <citation type="journal article" date="2023" name="Antonie Van Leeuwenhoek">
        <title>Unveiling the genomic potential of a novel thermostable glycoside hydrolases producing Neobacillus sedimentimangrovi UE25.</title>
        <authorList>
            <person name="Ejaz U."/>
            <person name="Saleem F."/>
            <person name="Rashid R."/>
            <person name="Hasan K.A."/>
            <person name="Syed M.N."/>
            <person name="Sohail M."/>
        </authorList>
    </citation>
    <scope>NUCLEOTIDE SEQUENCE [LARGE SCALE GENOMIC DNA]</scope>
    <source>
        <strain evidence="2 3">UE25</strain>
    </source>
</reference>
<evidence type="ECO:0000313" key="3">
    <source>
        <dbReference type="Proteomes" id="UP001162836"/>
    </source>
</evidence>
<gene>
    <name evidence="2" type="ORF">LRS37_00855</name>
</gene>
<dbReference type="RefSeq" id="WP_158332815.1">
    <property type="nucleotide sequence ID" value="NZ_JAAFZF010000065.1"/>
</dbReference>
<feature type="region of interest" description="Disordered" evidence="1">
    <location>
        <begin position="1"/>
        <end position="31"/>
    </location>
</feature>
<sequence length="49" mass="5459">MSSNPNEPVDMITSTSNNPVRDRIKSRNPADFSSASLRRLALSRLGRSR</sequence>
<name>A0ABS8QDV3_9BACI</name>
<evidence type="ECO:0000256" key="1">
    <source>
        <dbReference type="SAM" id="MobiDB-lite"/>
    </source>
</evidence>
<evidence type="ECO:0000313" key="2">
    <source>
        <dbReference type="EMBL" id="MCD4837440.1"/>
    </source>
</evidence>
<protein>
    <submittedName>
        <fullName evidence="2">Uncharacterized protein</fullName>
    </submittedName>
</protein>
<proteinExistence type="predicted"/>
<accession>A0ABS8QDV3</accession>
<comment type="caution">
    <text evidence="2">The sequence shown here is derived from an EMBL/GenBank/DDBJ whole genome shotgun (WGS) entry which is preliminary data.</text>
</comment>
<keyword evidence="3" id="KW-1185">Reference proteome</keyword>
<dbReference type="EMBL" id="JAJODE010000002">
    <property type="protein sequence ID" value="MCD4837440.1"/>
    <property type="molecule type" value="Genomic_DNA"/>
</dbReference>
<organism evidence="2 3">
    <name type="scientific">Neobacillus sedimentimangrovi</name>
    <dbReference type="NCBI Taxonomy" id="2699460"/>
    <lineage>
        <taxon>Bacteria</taxon>
        <taxon>Bacillati</taxon>
        <taxon>Bacillota</taxon>
        <taxon>Bacilli</taxon>
        <taxon>Bacillales</taxon>
        <taxon>Bacillaceae</taxon>
        <taxon>Neobacillus</taxon>
    </lineage>
</organism>
<dbReference type="Proteomes" id="UP001162836">
    <property type="component" value="Unassembled WGS sequence"/>
</dbReference>